<evidence type="ECO:0000256" key="12">
    <source>
        <dbReference type="ARBA" id="ARBA00023303"/>
    </source>
</evidence>
<evidence type="ECO:0000313" key="18">
    <source>
        <dbReference type="Proteomes" id="UP000663825"/>
    </source>
</evidence>
<feature type="transmembrane region" description="Helical" evidence="15">
    <location>
        <begin position="1088"/>
        <end position="1110"/>
    </location>
</feature>
<evidence type="ECO:0000256" key="11">
    <source>
        <dbReference type="ARBA" id="ARBA00023136"/>
    </source>
</evidence>
<keyword evidence="3" id="KW-0813">Transport</keyword>
<protein>
    <recommendedName>
        <fullName evidence="16">RING-type domain-containing protein</fullName>
    </recommendedName>
</protein>
<dbReference type="Pfam" id="PF25508">
    <property type="entry name" value="TRPM2"/>
    <property type="match status" value="1"/>
</dbReference>
<evidence type="ECO:0000256" key="1">
    <source>
        <dbReference type="ARBA" id="ARBA00004141"/>
    </source>
</evidence>
<evidence type="ECO:0000256" key="9">
    <source>
        <dbReference type="ARBA" id="ARBA00022989"/>
    </source>
</evidence>
<accession>A0A818CBK4</accession>
<keyword evidence="8" id="KW-0862">Zinc</keyword>
<comment type="caution">
    <text evidence="17">The sequence shown here is derived from an EMBL/GenBank/DDBJ whole genome shotgun (WGS) entry which is preliminary data.</text>
</comment>
<dbReference type="InterPro" id="IPR024766">
    <property type="entry name" value="Znf_RING_H2"/>
</dbReference>
<evidence type="ECO:0000256" key="15">
    <source>
        <dbReference type="SAM" id="Phobius"/>
    </source>
</evidence>
<dbReference type="EMBL" id="CAJNXB010005455">
    <property type="protein sequence ID" value="CAF3425451.1"/>
    <property type="molecule type" value="Genomic_DNA"/>
</dbReference>
<comment type="pathway">
    <text evidence="2">Protein modification; protein ubiquitination.</text>
</comment>
<evidence type="ECO:0000313" key="17">
    <source>
        <dbReference type="EMBL" id="CAF3425451.1"/>
    </source>
</evidence>
<evidence type="ECO:0000256" key="3">
    <source>
        <dbReference type="ARBA" id="ARBA00022448"/>
    </source>
</evidence>
<feature type="transmembrane region" description="Helical" evidence="15">
    <location>
        <begin position="955"/>
        <end position="974"/>
    </location>
</feature>
<dbReference type="CDD" id="cd16466">
    <property type="entry name" value="RING-H2_RBX2"/>
    <property type="match status" value="1"/>
</dbReference>
<keyword evidence="7" id="KW-0833">Ubl conjugation pathway</keyword>
<feature type="transmembrane region" description="Helical" evidence="15">
    <location>
        <begin position="833"/>
        <end position="852"/>
    </location>
</feature>
<dbReference type="Proteomes" id="UP000663825">
    <property type="component" value="Unassembled WGS sequence"/>
</dbReference>
<dbReference type="InterPro" id="IPR050927">
    <property type="entry name" value="TRPM"/>
</dbReference>
<feature type="domain" description="RING-type" evidence="16">
    <location>
        <begin position="1391"/>
        <end position="1444"/>
    </location>
</feature>
<dbReference type="GO" id="GO:0031461">
    <property type="term" value="C:cullin-RING ubiquitin ligase complex"/>
    <property type="evidence" value="ECO:0007669"/>
    <property type="project" value="UniProtKB-ARBA"/>
</dbReference>
<dbReference type="GO" id="GO:0005886">
    <property type="term" value="C:plasma membrane"/>
    <property type="evidence" value="ECO:0007669"/>
    <property type="project" value="TreeGrafter"/>
</dbReference>
<dbReference type="PRINTS" id="PR01097">
    <property type="entry name" value="TRNSRECEPTRP"/>
</dbReference>
<feature type="region of interest" description="Disordered" evidence="14">
    <location>
        <begin position="1343"/>
        <end position="1366"/>
    </location>
</feature>
<dbReference type="PROSITE" id="PS50089">
    <property type="entry name" value="ZF_RING_2"/>
    <property type="match status" value="1"/>
</dbReference>
<name>A0A818CBK4_9BILA</name>
<gene>
    <name evidence="17" type="ORF">TIS948_LOCUS29853</name>
</gene>
<dbReference type="InterPro" id="IPR057366">
    <property type="entry name" value="TRPM-like"/>
</dbReference>
<evidence type="ECO:0000256" key="4">
    <source>
        <dbReference type="ARBA" id="ARBA00022692"/>
    </source>
</evidence>
<dbReference type="Gene3D" id="3.30.40.10">
    <property type="entry name" value="Zinc/RING finger domain, C3HC4 (zinc finger)"/>
    <property type="match status" value="1"/>
</dbReference>
<keyword evidence="4 15" id="KW-0812">Transmembrane</keyword>
<evidence type="ECO:0000256" key="8">
    <source>
        <dbReference type="ARBA" id="ARBA00022833"/>
    </source>
</evidence>
<feature type="compositionally biased region" description="Low complexity" evidence="14">
    <location>
        <begin position="1345"/>
        <end position="1366"/>
    </location>
</feature>
<dbReference type="Pfam" id="PF00520">
    <property type="entry name" value="Ion_trans"/>
    <property type="match status" value="1"/>
</dbReference>
<comment type="subcellular location">
    <subcellularLocation>
        <location evidence="1">Membrane</location>
        <topology evidence="1">Multi-pass membrane protein</topology>
    </subcellularLocation>
</comment>
<feature type="transmembrane region" description="Helical" evidence="15">
    <location>
        <begin position="1025"/>
        <end position="1047"/>
    </location>
</feature>
<dbReference type="OrthoDB" id="310870at2759"/>
<evidence type="ECO:0000256" key="6">
    <source>
        <dbReference type="ARBA" id="ARBA00022771"/>
    </source>
</evidence>
<dbReference type="InterPro" id="IPR041491">
    <property type="entry name" value="TRPM_SLOG"/>
</dbReference>
<evidence type="ECO:0000256" key="10">
    <source>
        <dbReference type="ARBA" id="ARBA00023065"/>
    </source>
</evidence>
<dbReference type="InterPro" id="IPR013083">
    <property type="entry name" value="Znf_RING/FYVE/PHD"/>
</dbReference>
<evidence type="ECO:0000256" key="14">
    <source>
        <dbReference type="SAM" id="MobiDB-lite"/>
    </source>
</evidence>
<dbReference type="Pfam" id="PF12678">
    <property type="entry name" value="zf-rbx1"/>
    <property type="match status" value="1"/>
</dbReference>
<dbReference type="GO" id="GO:0099604">
    <property type="term" value="F:ligand-gated calcium channel activity"/>
    <property type="evidence" value="ECO:0007669"/>
    <property type="project" value="TreeGrafter"/>
</dbReference>
<dbReference type="SUPFAM" id="SSF57850">
    <property type="entry name" value="RING/U-box"/>
    <property type="match status" value="1"/>
</dbReference>
<dbReference type="InterPro" id="IPR002153">
    <property type="entry name" value="TRPC_channel"/>
</dbReference>
<dbReference type="InterPro" id="IPR005821">
    <property type="entry name" value="Ion_trans_dom"/>
</dbReference>
<reference evidence="17" key="1">
    <citation type="submission" date="2021-02" db="EMBL/GenBank/DDBJ databases">
        <authorList>
            <person name="Nowell W R."/>
        </authorList>
    </citation>
    <scope>NUCLEOTIDE SEQUENCE</scope>
</reference>
<evidence type="ECO:0000256" key="2">
    <source>
        <dbReference type="ARBA" id="ARBA00004906"/>
    </source>
</evidence>
<dbReference type="PANTHER" id="PTHR13800:SF12">
    <property type="entry name" value="TRANSIENT RECEPTOR POTENTIAL CATION CHANNEL SUBFAMILY M MEMBER-LIKE 2"/>
    <property type="match status" value="1"/>
</dbReference>
<keyword evidence="5" id="KW-0479">Metal-binding</keyword>
<keyword evidence="6 13" id="KW-0863">Zinc-finger</keyword>
<evidence type="ECO:0000256" key="5">
    <source>
        <dbReference type="ARBA" id="ARBA00022723"/>
    </source>
</evidence>
<organism evidence="17 18">
    <name type="scientific">Rotaria socialis</name>
    <dbReference type="NCBI Taxonomy" id="392032"/>
    <lineage>
        <taxon>Eukaryota</taxon>
        <taxon>Metazoa</taxon>
        <taxon>Spiralia</taxon>
        <taxon>Gnathifera</taxon>
        <taxon>Rotifera</taxon>
        <taxon>Eurotatoria</taxon>
        <taxon>Bdelloidea</taxon>
        <taxon>Philodinida</taxon>
        <taxon>Philodinidae</taxon>
        <taxon>Rotaria</taxon>
    </lineage>
</organism>
<sequence length="1454" mass="165474">MAAGQASNFLVDNVNKILSVYVPSYGRQGVSKLLTSMGVKSYGTITFPDNKSHQAEFIRIPADASVMDVKKFLNQDWYSERPSLVISITGGAKEYKMQHKVLRAFRRGLLKVARTTGAWIITGGMNTGIMKLVGEIVQINPDRSRPIPLIGIGTWGCVSGFKDLEVEGGNVNYAKARSDRKGEAPLEPNHTKFIFVDNGLERTYGGEIAFRAKLEQAISGGFFSSKTLSNTYSTGPSLSATSSLRPDNSGPVPVVLLVIEGGPNTVRTVKEAVVGNNIPAVLLEGTGRCCDLFAKACQLYDKYCRNLARDEITARQVLKNCSFILLDQNILQKRQEEIKIHLREDLKDELRKITGLNDSSTNVEIHARADEIAEYYELVYACISTRRNFLNIISLNSRNPVEPDIDLVILQALLNATSGSDMSKPNVQRKREQLHLALEWNRVDIAKKYIMKNETDWNIDLNDLFLTALKNNQTEFVKLFLDHDFSLTDLFRDTAQLLALYPTELVEIHGPAKSQDPLRIIYENIIQPFVGDLFDVDAALQSKNLTSNSELNDENEDEISSCCGMRRYRMPAGNRNGGGTTQACGPINSSINYLDVDRELFLWSVMTSSQDLALLFWSRGKNKVCAALIATLLYKKRVNREGDNIYNQWADDFEGLAVKILDQLYQVNPAACAKAIIRQIPTYGNANWLELAIAADAKKFIAQRAVQDLLNDIWFGYIDQRVANMSIIFCTFLPCFSGFLTYHDELVTANERKGMLDDSIDKPQALQRQASRQKRMADRPGETFHMKLLSGVHDVDNSPVEFVAVGCFDKTTAKVYRYFSNCMVFLHAPYVKYLYNLYFHMIFLLLFSYVMLFDFFPLYDYPVDVCAPSGISISRTEHIADNNNNNGPIKNYPLIENQSNVTKSISHGLQRHSRPSVFEFLLLVWVFTLVCEEIRQLFSIEAQSMRNVIRAYFKIFWNKLDVLAIVLFFVGFALRFFSTSECYCAARIVLSFDLAIWFIRSLDMFTAVKRLGPKLVMIGEMVNDLWFFMLMLTVFILAFGVSFYGLVHGVQEFSWHIPREILNLAFWQIFGELNALEIFENNYRPNGYAAFVFLIAYMAIVSILLVNLLIAMFSNTFDRLQSDTDRIWKFQRYSLVREYLSRPALPPPFIFFPHVWRLILHLSVCCCKSQCIQNKYSAHANRIEYKTKLNIKSSTNIEIAEDALGDEVYYNYLKVGGKLDDETYLDEERVQSPQENVFNRIRTIEKRVEAMSSQQDQMCVYLDHLMEGLKVIGGERIKMPERRRLDPEESFDEASNPIEQTKRQYLGDILSEQRRSQGSSNADEQPSTIFNFFPTYRNMSENSPTSIHATNVNNNNNSNPTSDTGTSSVPFTLKRWNLVGIWSWDVAHDVCAICRTALSESCLRCQAASNLQECIIVWGTCNHSFHNCCMSQWVKQRAQCPLCQTDWVINRIGQ</sequence>
<keyword evidence="9 15" id="KW-1133">Transmembrane helix</keyword>
<evidence type="ECO:0000256" key="13">
    <source>
        <dbReference type="PROSITE-ProRule" id="PRU00175"/>
    </source>
</evidence>
<evidence type="ECO:0000259" key="16">
    <source>
        <dbReference type="PROSITE" id="PS50089"/>
    </source>
</evidence>
<keyword evidence="10" id="KW-0406">Ion transport</keyword>
<dbReference type="PANTHER" id="PTHR13800">
    <property type="entry name" value="TRANSIENT RECEPTOR POTENTIAL CATION CHANNEL, SUBFAMILY M, MEMBER 6"/>
    <property type="match status" value="1"/>
</dbReference>
<keyword evidence="12" id="KW-0407">Ion channel</keyword>
<evidence type="ECO:0000256" key="7">
    <source>
        <dbReference type="ARBA" id="ARBA00022786"/>
    </source>
</evidence>
<dbReference type="Pfam" id="PF18139">
    <property type="entry name" value="LSDAT_euk"/>
    <property type="match status" value="1"/>
</dbReference>
<keyword evidence="11 15" id="KW-0472">Membrane</keyword>
<proteinExistence type="predicted"/>
<dbReference type="InterPro" id="IPR001841">
    <property type="entry name" value="Znf_RING"/>
</dbReference>
<dbReference type="GO" id="GO:0008270">
    <property type="term" value="F:zinc ion binding"/>
    <property type="evidence" value="ECO:0007669"/>
    <property type="project" value="UniProtKB-KW"/>
</dbReference>